<dbReference type="PANTHER" id="PTHR10889:SF3">
    <property type="entry name" value="DEOXYRIBOSE-PHOSPHATE ALDOLASE"/>
    <property type="match status" value="1"/>
</dbReference>
<keyword evidence="4" id="KW-0456">Lyase</keyword>
<evidence type="ECO:0000256" key="2">
    <source>
        <dbReference type="ARBA" id="ARBA00009473"/>
    </source>
</evidence>
<dbReference type="Pfam" id="PF01791">
    <property type="entry name" value="DeoC"/>
    <property type="match status" value="1"/>
</dbReference>
<keyword evidence="10" id="KW-1185">Reference proteome</keyword>
<dbReference type="GO" id="GO:0004139">
    <property type="term" value="F:deoxyribose-phosphate aldolase activity"/>
    <property type="evidence" value="ECO:0007669"/>
    <property type="project" value="UniProtKB-EC"/>
</dbReference>
<keyword evidence="5" id="KW-0704">Schiff base</keyword>
<dbReference type="GO" id="GO:0005737">
    <property type="term" value="C:cytoplasm"/>
    <property type="evidence" value="ECO:0007669"/>
    <property type="project" value="InterPro"/>
</dbReference>
<dbReference type="PANTHER" id="PTHR10889">
    <property type="entry name" value="DEOXYRIBOSE-PHOSPHATE ALDOLASE"/>
    <property type="match status" value="1"/>
</dbReference>
<sequence length="339" mass="37168">MTTEALSTSDLPFISPISQSSESHSKYNPGMQLDNHWVESSNVNHAGLIRRASEISGRRTVKKANQAAWLLRAISCIDLTTLSGDDTQGNVRRLCAKARSPVRRDIMDKLGVPHDFITTGAVCVYPARVQDAVDALEGSSIPVASVATGFPSGQIKTEHKLQEIEQCVADGAREIDIVLSRDLVLQGRWDEVYEEVKLFKAACGDAEMKTILATGELATFENVYKASLVCMMAGADFIKTSTGKEPVNATLPVSLCMLRAIRDYRDRTGFRVGYKPAGGISTAKDALTYLALVKDELGDSYLNNEMFRFGASSLLNDCERQLYHNAFGQYAADYYMPSV</sequence>
<evidence type="ECO:0000256" key="3">
    <source>
        <dbReference type="ARBA" id="ARBA00012515"/>
    </source>
</evidence>
<dbReference type="GO" id="GO:0016052">
    <property type="term" value="P:carbohydrate catabolic process"/>
    <property type="evidence" value="ECO:0007669"/>
    <property type="project" value="TreeGrafter"/>
</dbReference>
<comment type="similarity">
    <text evidence="2">Belongs to the DeoC/FbaB aldolase family. DeoC type 2 subfamily.</text>
</comment>
<dbReference type="AlphaFoldDB" id="A0A9W7GFR3"/>
<evidence type="ECO:0000256" key="6">
    <source>
        <dbReference type="ARBA" id="ARBA00031814"/>
    </source>
</evidence>
<dbReference type="SUPFAM" id="SSF51569">
    <property type="entry name" value="Aldolase"/>
    <property type="match status" value="1"/>
</dbReference>
<evidence type="ECO:0000256" key="5">
    <source>
        <dbReference type="ARBA" id="ARBA00023270"/>
    </source>
</evidence>
<comment type="caution">
    <text evidence="9">The sequence shown here is derived from an EMBL/GenBank/DDBJ whole genome shotgun (WGS) entry which is preliminary data.</text>
</comment>
<dbReference type="EC" id="4.1.2.4" evidence="3"/>
<organism evidence="9 10">
    <name type="scientific">Triparma columacea</name>
    <dbReference type="NCBI Taxonomy" id="722753"/>
    <lineage>
        <taxon>Eukaryota</taxon>
        <taxon>Sar</taxon>
        <taxon>Stramenopiles</taxon>
        <taxon>Ochrophyta</taxon>
        <taxon>Bolidophyceae</taxon>
        <taxon>Parmales</taxon>
        <taxon>Triparmaceae</taxon>
        <taxon>Triparma</taxon>
    </lineage>
</organism>
<dbReference type="InterPro" id="IPR011343">
    <property type="entry name" value="DeoC"/>
</dbReference>
<name>A0A9W7GFR3_9STRA</name>
<dbReference type="GO" id="GO:0009264">
    <property type="term" value="P:deoxyribonucleotide catabolic process"/>
    <property type="evidence" value="ECO:0007669"/>
    <property type="project" value="InterPro"/>
</dbReference>
<dbReference type="SMART" id="SM01133">
    <property type="entry name" value="DeoC"/>
    <property type="match status" value="1"/>
</dbReference>
<dbReference type="InterPro" id="IPR002915">
    <property type="entry name" value="DeoC/FbaB/LacD_aldolase"/>
</dbReference>
<dbReference type="FunFam" id="3.20.20.70:FF:000106">
    <property type="entry name" value="Deoxyribose-phosphate aldolase"/>
    <property type="match status" value="1"/>
</dbReference>
<dbReference type="Gene3D" id="3.20.20.70">
    <property type="entry name" value="Aldolase class I"/>
    <property type="match status" value="1"/>
</dbReference>
<gene>
    <name evidence="9" type="ORF">TrCOL_g9796</name>
</gene>
<dbReference type="InterPro" id="IPR013785">
    <property type="entry name" value="Aldolase_TIM"/>
</dbReference>
<dbReference type="EMBL" id="BRYA01001451">
    <property type="protein sequence ID" value="GMI43293.1"/>
    <property type="molecule type" value="Genomic_DNA"/>
</dbReference>
<evidence type="ECO:0000256" key="4">
    <source>
        <dbReference type="ARBA" id="ARBA00023239"/>
    </source>
</evidence>
<dbReference type="Proteomes" id="UP001165065">
    <property type="component" value="Unassembled WGS sequence"/>
</dbReference>
<comment type="catalytic activity">
    <reaction evidence="8">
        <text>2-deoxy-D-ribose 5-phosphate = D-glyceraldehyde 3-phosphate + acetaldehyde</text>
        <dbReference type="Rhea" id="RHEA:12821"/>
        <dbReference type="ChEBI" id="CHEBI:15343"/>
        <dbReference type="ChEBI" id="CHEBI:59776"/>
        <dbReference type="ChEBI" id="CHEBI:62877"/>
        <dbReference type="EC" id="4.1.2.4"/>
    </reaction>
</comment>
<dbReference type="NCBIfam" id="TIGR00126">
    <property type="entry name" value="deoC"/>
    <property type="match status" value="1"/>
</dbReference>
<reference evidence="10" key="1">
    <citation type="journal article" date="2023" name="Commun. Biol.">
        <title>Genome analysis of Parmales, the sister group of diatoms, reveals the evolutionary specialization of diatoms from phago-mixotrophs to photoautotrophs.</title>
        <authorList>
            <person name="Ban H."/>
            <person name="Sato S."/>
            <person name="Yoshikawa S."/>
            <person name="Yamada K."/>
            <person name="Nakamura Y."/>
            <person name="Ichinomiya M."/>
            <person name="Sato N."/>
            <person name="Blanc-Mathieu R."/>
            <person name="Endo H."/>
            <person name="Kuwata A."/>
            <person name="Ogata H."/>
        </authorList>
    </citation>
    <scope>NUCLEOTIDE SEQUENCE [LARGE SCALE GENOMIC DNA]</scope>
</reference>
<proteinExistence type="inferred from homology"/>
<dbReference type="CDD" id="cd00959">
    <property type="entry name" value="DeoC"/>
    <property type="match status" value="1"/>
</dbReference>
<protein>
    <recommendedName>
        <fullName evidence="3">deoxyribose-phosphate aldolase</fullName>
        <ecNumber evidence="3">4.1.2.4</ecNumber>
    </recommendedName>
    <alternativeName>
        <fullName evidence="7">2-deoxy-D-ribose 5-phosphate aldolase</fullName>
    </alternativeName>
    <alternativeName>
        <fullName evidence="6">Phosphodeoxyriboaldolase</fullName>
    </alternativeName>
</protein>
<evidence type="ECO:0000313" key="10">
    <source>
        <dbReference type="Proteomes" id="UP001165065"/>
    </source>
</evidence>
<evidence type="ECO:0000256" key="1">
    <source>
        <dbReference type="ARBA" id="ARBA00004816"/>
    </source>
</evidence>
<dbReference type="OrthoDB" id="70823at2759"/>
<evidence type="ECO:0000256" key="8">
    <source>
        <dbReference type="ARBA" id="ARBA00048791"/>
    </source>
</evidence>
<comment type="pathway">
    <text evidence="1">Carbohydrate degradation; 2-deoxy-D-ribose 1-phosphate degradation; D-glyceraldehyde 3-phosphate and acetaldehyde from 2-deoxy-alpha-D-ribose 1-phosphate: step 2/2.</text>
</comment>
<evidence type="ECO:0000256" key="7">
    <source>
        <dbReference type="ARBA" id="ARBA00032755"/>
    </source>
</evidence>
<evidence type="ECO:0000313" key="9">
    <source>
        <dbReference type="EMBL" id="GMI43293.1"/>
    </source>
</evidence>
<accession>A0A9W7GFR3</accession>